<keyword evidence="16" id="KW-1185">Reference proteome</keyword>
<evidence type="ECO:0000256" key="5">
    <source>
        <dbReference type="ARBA" id="ARBA00022519"/>
    </source>
</evidence>
<dbReference type="PANTHER" id="PTHR44936">
    <property type="entry name" value="SENSOR PROTEIN CREC"/>
    <property type="match status" value="1"/>
</dbReference>
<proteinExistence type="predicted"/>
<dbReference type="InterPro" id="IPR050980">
    <property type="entry name" value="2C_sensor_his_kinase"/>
</dbReference>
<dbReference type="Pfam" id="PF00512">
    <property type="entry name" value="HisKA"/>
    <property type="match status" value="1"/>
</dbReference>
<organism evidence="15 16">
    <name type="scientific">Phaeobacter gallaeciensis</name>
    <dbReference type="NCBI Taxonomy" id="60890"/>
    <lineage>
        <taxon>Bacteria</taxon>
        <taxon>Pseudomonadati</taxon>
        <taxon>Pseudomonadota</taxon>
        <taxon>Alphaproteobacteria</taxon>
        <taxon>Rhodobacterales</taxon>
        <taxon>Roseobacteraceae</taxon>
        <taxon>Phaeobacter</taxon>
    </lineage>
</organism>
<evidence type="ECO:0000313" key="16">
    <source>
        <dbReference type="Proteomes" id="UP000092565"/>
    </source>
</evidence>
<dbReference type="InterPro" id="IPR036890">
    <property type="entry name" value="HATPase_C_sf"/>
</dbReference>
<dbReference type="EMBL" id="CP015124">
    <property type="protein sequence ID" value="ANP38120.1"/>
    <property type="molecule type" value="Genomic_DNA"/>
</dbReference>
<keyword evidence="12 13" id="KW-0472">Membrane</keyword>
<dbReference type="CDD" id="cd00082">
    <property type="entry name" value="HisKA"/>
    <property type="match status" value="1"/>
</dbReference>
<keyword evidence="6" id="KW-0597">Phosphoprotein</keyword>
<evidence type="ECO:0000256" key="11">
    <source>
        <dbReference type="ARBA" id="ARBA00023012"/>
    </source>
</evidence>
<keyword evidence="4" id="KW-1003">Cell membrane</keyword>
<dbReference type="InterPro" id="IPR003661">
    <property type="entry name" value="HisK_dim/P_dom"/>
</dbReference>
<dbReference type="SUPFAM" id="SSF55874">
    <property type="entry name" value="ATPase domain of HSP90 chaperone/DNA topoisomerase II/histidine kinase"/>
    <property type="match status" value="1"/>
</dbReference>
<comment type="catalytic activity">
    <reaction evidence="1">
        <text>ATP + protein L-histidine = ADP + protein N-phospho-L-histidine.</text>
        <dbReference type="EC" id="2.7.13.3"/>
    </reaction>
</comment>
<dbReference type="PANTHER" id="PTHR44936:SF5">
    <property type="entry name" value="SENSOR HISTIDINE KINASE ENVZ"/>
    <property type="match status" value="1"/>
</dbReference>
<dbReference type="PROSITE" id="PS50109">
    <property type="entry name" value="HIS_KIN"/>
    <property type="match status" value="1"/>
</dbReference>
<dbReference type="OrthoDB" id="9804645at2"/>
<protein>
    <recommendedName>
        <fullName evidence="3">histidine kinase</fullName>
        <ecNumber evidence="3">2.7.13.3</ecNumber>
    </recommendedName>
</protein>
<dbReference type="PRINTS" id="PR00344">
    <property type="entry name" value="BCTRLSENSOR"/>
</dbReference>
<accession>A0A1B0ZVG4</accession>
<name>A0A1B0ZVG4_9RHOB</name>
<dbReference type="GO" id="GO:0000155">
    <property type="term" value="F:phosphorelay sensor kinase activity"/>
    <property type="evidence" value="ECO:0007669"/>
    <property type="project" value="InterPro"/>
</dbReference>
<evidence type="ECO:0000256" key="3">
    <source>
        <dbReference type="ARBA" id="ARBA00012438"/>
    </source>
</evidence>
<evidence type="ECO:0000313" key="15">
    <source>
        <dbReference type="EMBL" id="ANP38120.1"/>
    </source>
</evidence>
<dbReference type="InterPro" id="IPR005467">
    <property type="entry name" value="His_kinase_dom"/>
</dbReference>
<keyword evidence="8 13" id="KW-0812">Transmembrane</keyword>
<evidence type="ECO:0000256" key="2">
    <source>
        <dbReference type="ARBA" id="ARBA00004429"/>
    </source>
</evidence>
<evidence type="ECO:0000256" key="4">
    <source>
        <dbReference type="ARBA" id="ARBA00022475"/>
    </source>
</evidence>
<feature type="domain" description="Histidine kinase" evidence="14">
    <location>
        <begin position="254"/>
        <end position="472"/>
    </location>
</feature>
<dbReference type="SMART" id="SM00388">
    <property type="entry name" value="HisKA"/>
    <property type="match status" value="1"/>
</dbReference>
<dbReference type="Gene3D" id="3.30.565.10">
    <property type="entry name" value="Histidine kinase-like ATPase, C-terminal domain"/>
    <property type="match status" value="1"/>
</dbReference>
<feature type="transmembrane region" description="Helical" evidence="13">
    <location>
        <begin position="182"/>
        <end position="202"/>
    </location>
</feature>
<dbReference type="InterPro" id="IPR036097">
    <property type="entry name" value="HisK_dim/P_sf"/>
</dbReference>
<dbReference type="SUPFAM" id="SSF47384">
    <property type="entry name" value="Homodimeric domain of signal transducing histidine kinase"/>
    <property type="match status" value="1"/>
</dbReference>
<evidence type="ECO:0000256" key="9">
    <source>
        <dbReference type="ARBA" id="ARBA00022777"/>
    </source>
</evidence>
<dbReference type="CDD" id="cd00075">
    <property type="entry name" value="HATPase"/>
    <property type="match status" value="1"/>
</dbReference>
<evidence type="ECO:0000256" key="8">
    <source>
        <dbReference type="ARBA" id="ARBA00022692"/>
    </source>
</evidence>
<evidence type="ECO:0000256" key="12">
    <source>
        <dbReference type="ARBA" id="ARBA00023136"/>
    </source>
</evidence>
<dbReference type="InterPro" id="IPR004358">
    <property type="entry name" value="Sig_transdc_His_kin-like_C"/>
</dbReference>
<sequence>MRLRSLLIQGLGQLPGSLAQRLPLLVALSFVAGIVVAGWTSYRIFDRRSALLIAETSGPAMLQILRQASGPNGATSGRLPPYEWQRTPSGFTAEAAHTVPLILILDGRRLRAAAVFDTPPKLPDILRAASEPQSPERRLGDLSRAITRQDSGATLSLFQSDGTVLSIAAPSLWRPRLEETKVALIGLAGFLLGMAAIIPLALNLAAPFRLLARRDPAKLPPLASSEAIQVRDRIDLLKERFAEEQAQKVRGLAAISHDLRTPVTRLRLRSELLEDEELHQRFSADLDEISGIIDGALDLLSIRHQSEQSHQFALSSLVESLVDDYRDTGRAVRFLGQPPLRLPGVPTVFGRSAPVDIYTGGQSLMQGQPDKLRRALSNLIDNGLTYGTEVSVSISGAGSEALDVIVEDDGPGIPPDRIAAMLRPFSRGHIGGGGVGLGLAIAQEIAELHNGELFVENTRTGLKATLRLMRGPVLPE</sequence>
<keyword evidence="7" id="KW-0808">Transferase</keyword>
<comment type="subcellular location">
    <subcellularLocation>
        <location evidence="2">Cell inner membrane</location>
        <topology evidence="2">Multi-pass membrane protein</topology>
    </subcellularLocation>
</comment>
<keyword evidence="11" id="KW-0902">Two-component regulatory system</keyword>
<evidence type="ECO:0000256" key="1">
    <source>
        <dbReference type="ARBA" id="ARBA00000085"/>
    </source>
</evidence>
<keyword evidence="9 15" id="KW-0418">Kinase</keyword>
<evidence type="ECO:0000256" key="10">
    <source>
        <dbReference type="ARBA" id="ARBA00022989"/>
    </source>
</evidence>
<dbReference type="RefSeq" id="WP_065272824.1">
    <property type="nucleotide sequence ID" value="NZ_CP015124.1"/>
</dbReference>
<dbReference type="Pfam" id="PF02518">
    <property type="entry name" value="HATPase_c"/>
    <property type="match status" value="1"/>
</dbReference>
<dbReference type="Gene3D" id="1.10.287.130">
    <property type="match status" value="1"/>
</dbReference>
<evidence type="ECO:0000256" key="7">
    <source>
        <dbReference type="ARBA" id="ARBA00022679"/>
    </source>
</evidence>
<dbReference type="AlphaFoldDB" id="A0A1B0ZVG4"/>
<dbReference type="GO" id="GO:0005886">
    <property type="term" value="C:plasma membrane"/>
    <property type="evidence" value="ECO:0007669"/>
    <property type="project" value="UniProtKB-SubCell"/>
</dbReference>
<dbReference type="SMART" id="SM00387">
    <property type="entry name" value="HATPase_c"/>
    <property type="match status" value="1"/>
</dbReference>
<evidence type="ECO:0000256" key="6">
    <source>
        <dbReference type="ARBA" id="ARBA00022553"/>
    </source>
</evidence>
<dbReference type="Proteomes" id="UP000092565">
    <property type="component" value="Chromosome"/>
</dbReference>
<feature type="transmembrane region" description="Helical" evidence="13">
    <location>
        <begin position="22"/>
        <end position="42"/>
    </location>
</feature>
<dbReference type="InterPro" id="IPR003594">
    <property type="entry name" value="HATPase_dom"/>
</dbReference>
<dbReference type="EC" id="2.7.13.3" evidence="3"/>
<evidence type="ECO:0000259" key="14">
    <source>
        <dbReference type="PROSITE" id="PS50109"/>
    </source>
</evidence>
<gene>
    <name evidence="15" type="primary">envZ</name>
    <name evidence="15" type="ORF">JL2886_03240</name>
</gene>
<reference evidence="15 16" key="1">
    <citation type="submission" date="2016-04" db="EMBL/GenBank/DDBJ databases">
        <authorList>
            <person name="Evans L.H."/>
            <person name="Alamgir A."/>
            <person name="Owens N."/>
            <person name="Weber N.D."/>
            <person name="Virtaneva K."/>
            <person name="Barbian K."/>
            <person name="Babar A."/>
            <person name="Rosenke K."/>
        </authorList>
    </citation>
    <scope>NUCLEOTIDE SEQUENCE [LARGE SCALE GENOMIC DNA]</scope>
    <source>
        <strain evidence="15 16">JL2886</strain>
    </source>
</reference>
<keyword evidence="10 13" id="KW-1133">Transmembrane helix</keyword>
<keyword evidence="5" id="KW-0997">Cell inner membrane</keyword>
<evidence type="ECO:0000256" key="13">
    <source>
        <dbReference type="SAM" id="Phobius"/>
    </source>
</evidence>